<evidence type="ECO:0000256" key="6">
    <source>
        <dbReference type="ARBA" id="ARBA00023125"/>
    </source>
</evidence>
<evidence type="ECO:0000256" key="2">
    <source>
        <dbReference type="ARBA" id="ARBA00022670"/>
    </source>
</evidence>
<comment type="similarity">
    <text evidence="1">Belongs to the SOS response-associated peptidase family.</text>
</comment>
<feature type="region of interest" description="Disordered" evidence="8">
    <location>
        <begin position="62"/>
        <end position="90"/>
    </location>
</feature>
<feature type="compositionally biased region" description="Basic and acidic residues" evidence="8">
    <location>
        <begin position="518"/>
        <end position="528"/>
    </location>
</feature>
<dbReference type="EMBL" id="JAWDJX010000011">
    <property type="protein sequence ID" value="KAK3054594.1"/>
    <property type="molecule type" value="Genomic_DNA"/>
</dbReference>
<dbReference type="Gene3D" id="3.90.1680.10">
    <property type="entry name" value="SOS response associated peptidase-like"/>
    <property type="match status" value="1"/>
</dbReference>
<gene>
    <name evidence="9" type="ORF">LTR09_004323</name>
</gene>
<keyword evidence="4" id="KW-0378">Hydrolase</keyword>
<evidence type="ECO:0000256" key="1">
    <source>
        <dbReference type="ARBA" id="ARBA00008136"/>
    </source>
</evidence>
<evidence type="ECO:0000256" key="8">
    <source>
        <dbReference type="SAM" id="MobiDB-lite"/>
    </source>
</evidence>
<keyword evidence="3" id="KW-0227">DNA damage</keyword>
<dbReference type="Pfam" id="PF02586">
    <property type="entry name" value="SRAP"/>
    <property type="match status" value="1"/>
</dbReference>
<evidence type="ECO:0008006" key="11">
    <source>
        <dbReference type="Google" id="ProtNLM"/>
    </source>
</evidence>
<feature type="region of interest" description="Disordered" evidence="8">
    <location>
        <begin position="391"/>
        <end position="537"/>
    </location>
</feature>
<evidence type="ECO:0000256" key="7">
    <source>
        <dbReference type="ARBA" id="ARBA00023239"/>
    </source>
</evidence>
<feature type="compositionally biased region" description="Polar residues" evidence="8">
    <location>
        <begin position="68"/>
        <end position="78"/>
    </location>
</feature>
<keyword evidence="6" id="KW-0238">DNA-binding</keyword>
<accession>A0AAJ0DQ86</accession>
<feature type="compositionally biased region" description="Acidic residues" evidence="8">
    <location>
        <begin position="446"/>
        <end position="456"/>
    </location>
</feature>
<keyword evidence="10" id="KW-1185">Reference proteome</keyword>
<reference evidence="9" key="1">
    <citation type="submission" date="2023-04" db="EMBL/GenBank/DDBJ databases">
        <title>Black Yeasts Isolated from many extreme environments.</title>
        <authorList>
            <person name="Coleine C."/>
            <person name="Stajich J.E."/>
            <person name="Selbmann L."/>
        </authorList>
    </citation>
    <scope>NUCLEOTIDE SEQUENCE</scope>
    <source>
        <strain evidence="9">CCFEE 5312</strain>
    </source>
</reference>
<dbReference type="GO" id="GO:0016829">
    <property type="term" value="F:lyase activity"/>
    <property type="evidence" value="ECO:0007669"/>
    <property type="project" value="UniProtKB-KW"/>
</dbReference>
<organism evidence="9 10">
    <name type="scientific">Extremus antarcticus</name>
    <dbReference type="NCBI Taxonomy" id="702011"/>
    <lineage>
        <taxon>Eukaryota</taxon>
        <taxon>Fungi</taxon>
        <taxon>Dikarya</taxon>
        <taxon>Ascomycota</taxon>
        <taxon>Pezizomycotina</taxon>
        <taxon>Dothideomycetes</taxon>
        <taxon>Dothideomycetidae</taxon>
        <taxon>Mycosphaerellales</taxon>
        <taxon>Extremaceae</taxon>
        <taxon>Extremus</taxon>
    </lineage>
</organism>
<dbReference type="GO" id="GO:0003697">
    <property type="term" value="F:single-stranded DNA binding"/>
    <property type="evidence" value="ECO:0007669"/>
    <property type="project" value="InterPro"/>
</dbReference>
<dbReference type="AlphaFoldDB" id="A0AAJ0DQ86"/>
<sequence length="537" mass="59700">MCGRYALHLRPSEVRQRLADQDMPADDAPADDDPQIRQSYNFAPSYHGLIYRAATNDRGFDATPLDEASTSFTSNTDGEPSPKKAKLTHPTAEVDGMATRETKYKLQSAKWGLIPFWTKRSPDYGSIMRTINCRDDSLSQNGGMWQSMKQRKRCIVVAEGFYEWLKKDNGKQKIPHFVKRKDGGLMCFAGLWDCLRYESDDDVKEAKDGTEAGAGEDVEAKDKLYTYTIITTDSNKQLQFLHDRMPVIFEAGSDEMKRWLDPTNTPWNKDLQSMLHPFRGELECYPVDREVGKVGNNSPNFVIPFDSKENKKNIANFFGNQRAKAASVSPTKAAPSQNNITTIKKESEVNPDETRQTSKVEDPESNAPLPRPASHPDSALSQAINADSTDLPDSALVAAADEGTEQNIKREADELDDEALLEAEKSPPRHIWNSPSKPRSRNIFAEADEVGDEEMLDAEKSPPQHVWASPSKVKAKREEVDERPSSPTEAKAKSKTEVGSSTPRKTRSATANPARTPKKGEGAAEGNKKITAFFGGK</sequence>
<protein>
    <recommendedName>
        <fullName evidence="11">DUF159-domain-containing protein</fullName>
    </recommendedName>
</protein>
<feature type="compositionally biased region" description="Basic and acidic residues" evidence="8">
    <location>
        <begin position="476"/>
        <end position="496"/>
    </location>
</feature>
<evidence type="ECO:0000256" key="4">
    <source>
        <dbReference type="ARBA" id="ARBA00022801"/>
    </source>
</evidence>
<keyword evidence="7" id="KW-0456">Lyase</keyword>
<feature type="compositionally biased region" description="Basic and acidic residues" evidence="8">
    <location>
        <begin position="343"/>
        <end position="362"/>
    </location>
</feature>
<feature type="region of interest" description="Disordered" evidence="8">
    <location>
        <begin position="322"/>
        <end position="379"/>
    </location>
</feature>
<dbReference type="PANTHER" id="PTHR13604">
    <property type="entry name" value="DC12-RELATED"/>
    <property type="match status" value="1"/>
</dbReference>
<dbReference type="Proteomes" id="UP001271007">
    <property type="component" value="Unassembled WGS sequence"/>
</dbReference>
<evidence type="ECO:0000313" key="10">
    <source>
        <dbReference type="Proteomes" id="UP001271007"/>
    </source>
</evidence>
<feature type="compositionally biased region" description="Polar residues" evidence="8">
    <location>
        <begin position="497"/>
        <end position="513"/>
    </location>
</feature>
<keyword evidence="2" id="KW-0645">Protease</keyword>
<dbReference type="InterPro" id="IPR003738">
    <property type="entry name" value="SRAP"/>
</dbReference>
<evidence type="ECO:0000256" key="5">
    <source>
        <dbReference type="ARBA" id="ARBA00023124"/>
    </source>
</evidence>
<feature type="compositionally biased region" description="Polar residues" evidence="8">
    <location>
        <begin position="328"/>
        <end position="342"/>
    </location>
</feature>
<dbReference type="GO" id="GO:0106300">
    <property type="term" value="P:protein-DNA covalent cross-linking repair"/>
    <property type="evidence" value="ECO:0007669"/>
    <property type="project" value="InterPro"/>
</dbReference>
<dbReference type="GO" id="GO:0006508">
    <property type="term" value="P:proteolysis"/>
    <property type="evidence" value="ECO:0007669"/>
    <property type="project" value="UniProtKB-KW"/>
</dbReference>
<dbReference type="SUPFAM" id="SSF143081">
    <property type="entry name" value="BB1717-like"/>
    <property type="match status" value="1"/>
</dbReference>
<evidence type="ECO:0000256" key="3">
    <source>
        <dbReference type="ARBA" id="ARBA00022763"/>
    </source>
</evidence>
<evidence type="ECO:0000313" key="9">
    <source>
        <dbReference type="EMBL" id="KAK3054594.1"/>
    </source>
</evidence>
<dbReference type="PANTHER" id="PTHR13604:SF0">
    <property type="entry name" value="ABASIC SITE PROCESSING PROTEIN HMCES"/>
    <property type="match status" value="1"/>
</dbReference>
<proteinExistence type="inferred from homology"/>
<name>A0AAJ0DQ86_9PEZI</name>
<dbReference type="GO" id="GO:0008233">
    <property type="term" value="F:peptidase activity"/>
    <property type="evidence" value="ECO:0007669"/>
    <property type="project" value="UniProtKB-KW"/>
</dbReference>
<comment type="caution">
    <text evidence="9">The sequence shown here is derived from an EMBL/GenBank/DDBJ whole genome shotgun (WGS) entry which is preliminary data.</text>
</comment>
<keyword evidence="5" id="KW-0190">Covalent protein-DNA linkage</keyword>
<dbReference type="InterPro" id="IPR036590">
    <property type="entry name" value="SRAP-like"/>
</dbReference>